<dbReference type="Proteomes" id="UP000003639">
    <property type="component" value="Unassembled WGS sequence"/>
</dbReference>
<dbReference type="EMBL" id="AAXG02000047">
    <property type="protein sequence ID" value="EDM97859.1"/>
    <property type="molecule type" value="Genomic_DNA"/>
</dbReference>
<organism evidence="1 2">
    <name type="scientific">Pseudoflavonifractor capillosus ATCC 29799</name>
    <dbReference type="NCBI Taxonomy" id="411467"/>
    <lineage>
        <taxon>Bacteria</taxon>
        <taxon>Bacillati</taxon>
        <taxon>Bacillota</taxon>
        <taxon>Clostridia</taxon>
        <taxon>Eubacteriales</taxon>
        <taxon>Oscillospiraceae</taxon>
        <taxon>Pseudoflavonifractor</taxon>
    </lineage>
</organism>
<evidence type="ECO:0000313" key="1">
    <source>
        <dbReference type="EMBL" id="EDM97859.1"/>
    </source>
</evidence>
<keyword evidence="2" id="KW-1185">Reference proteome</keyword>
<gene>
    <name evidence="1" type="ORF">BACCAP_04334</name>
</gene>
<accession>A6P1G6</accession>
<proteinExistence type="predicted"/>
<sequence length="78" mass="8803">MAEKGGTSHGGLTEKLSPFFYAQKQEVNAYVTHTNSGEGLLFFGNTTIPFVDRFPQNTELYAIMTTRPEDKKQEMKRA</sequence>
<reference evidence="1 2" key="1">
    <citation type="submission" date="2007-04" db="EMBL/GenBank/DDBJ databases">
        <authorList>
            <person name="Fulton L."/>
            <person name="Clifton S."/>
            <person name="Fulton B."/>
            <person name="Xu J."/>
            <person name="Minx P."/>
            <person name="Pepin K.H."/>
            <person name="Johnson M."/>
            <person name="Thiruvilangam P."/>
            <person name="Bhonagiri V."/>
            <person name="Nash W.E."/>
            <person name="Mardis E.R."/>
            <person name="Wilson R.K."/>
        </authorList>
    </citation>
    <scope>NUCLEOTIDE SEQUENCE [LARGE SCALE GENOMIC DNA]</scope>
    <source>
        <strain evidence="1 2">ATCC 29799</strain>
    </source>
</reference>
<comment type="caution">
    <text evidence="1">The sequence shown here is derived from an EMBL/GenBank/DDBJ whole genome shotgun (WGS) entry which is preliminary data.</text>
</comment>
<dbReference type="STRING" id="411467.BACCAP_04334"/>
<evidence type="ECO:0000313" key="2">
    <source>
        <dbReference type="Proteomes" id="UP000003639"/>
    </source>
</evidence>
<protein>
    <submittedName>
        <fullName evidence="1">Uncharacterized protein</fullName>
    </submittedName>
</protein>
<name>A6P1G6_9FIRM</name>
<dbReference type="eggNOG" id="COG3451">
    <property type="taxonomic scope" value="Bacteria"/>
</dbReference>
<reference evidence="1 2" key="2">
    <citation type="submission" date="2007-06" db="EMBL/GenBank/DDBJ databases">
        <title>Draft genome sequence of Pseudoflavonifractor capillosus ATCC 29799.</title>
        <authorList>
            <person name="Sudarsanam P."/>
            <person name="Ley R."/>
            <person name="Guruge J."/>
            <person name="Turnbaugh P.J."/>
            <person name="Mahowald M."/>
            <person name="Liep D."/>
            <person name="Gordon J."/>
        </authorList>
    </citation>
    <scope>NUCLEOTIDE SEQUENCE [LARGE SCALE GENOMIC DNA]</scope>
    <source>
        <strain evidence="1 2">ATCC 29799</strain>
    </source>
</reference>
<dbReference type="OrthoDB" id="1860013at2"/>
<dbReference type="AlphaFoldDB" id="A6P1G6"/>